<evidence type="ECO:0000256" key="1">
    <source>
        <dbReference type="SAM" id="Phobius"/>
    </source>
</evidence>
<keyword evidence="1" id="KW-0472">Membrane</keyword>
<accession>A0A1J5JG05</accession>
<evidence type="ECO:0000313" key="2">
    <source>
        <dbReference type="EMBL" id="OIQ08458.1"/>
    </source>
</evidence>
<evidence type="ECO:0000313" key="3">
    <source>
        <dbReference type="Proteomes" id="UP000182743"/>
    </source>
</evidence>
<feature type="transmembrane region" description="Helical" evidence="1">
    <location>
        <begin position="12"/>
        <end position="30"/>
    </location>
</feature>
<sequence length="311" mass="35439">MAVSFNKKVLRSMLVFILITVITAVTVSLLPKNKVPKKDINNWDGFGLRFIAISEQRVSDSNMLFKIINNDDLQGYVTLNNYHQNRQTFLLTVFLDYQQIDIGLNNIRKKIHRFTLEPQESMSFQFKLAIPEGMHDLFVALIRDPDENSSQLFMPQEKIIFRRAVVQKGKSRKHSEISISNADYLTGVNIGGVSFINRTDNSVITNWPIGDSLLLNISVPTQKVKSYILIALLNGEQIQFSNHGNNYVASLHQLATDGPIKMPIFLNTFKTGQLIFVLVPNPYTFRENEQGIISKDVFWAITATPKVQIYE</sequence>
<keyword evidence="1" id="KW-1133">Transmembrane helix</keyword>
<name>A0A1J5JG05_NEOTH</name>
<dbReference type="RefSeq" id="WP_071521169.1">
    <property type="nucleotide sequence ID" value="NZ_CP136417.1"/>
</dbReference>
<dbReference type="EMBL" id="MIHH01000011">
    <property type="protein sequence ID" value="OIQ08458.1"/>
    <property type="molecule type" value="Genomic_DNA"/>
</dbReference>
<reference evidence="2 3" key="1">
    <citation type="submission" date="2016-08" db="EMBL/GenBank/DDBJ databases">
        <title>Genome-based comparison of Moorella thermoacetic strains.</title>
        <authorList>
            <person name="Poehlein A."/>
            <person name="Bengelsdorf F.R."/>
            <person name="Esser C."/>
            <person name="Duerre P."/>
            <person name="Daniel R."/>
        </authorList>
    </citation>
    <scope>NUCLEOTIDE SEQUENCE [LARGE SCALE GENOMIC DNA]</scope>
    <source>
        <strain evidence="2 3">DSM 11768</strain>
    </source>
</reference>
<gene>
    <name evidence="2" type="ORF">MOOR_20010</name>
</gene>
<organism evidence="2 3">
    <name type="scientific">Neomoorella thermoacetica</name>
    <name type="common">Clostridium thermoaceticum</name>
    <dbReference type="NCBI Taxonomy" id="1525"/>
    <lineage>
        <taxon>Bacteria</taxon>
        <taxon>Bacillati</taxon>
        <taxon>Bacillota</taxon>
        <taxon>Clostridia</taxon>
        <taxon>Neomoorellales</taxon>
        <taxon>Neomoorellaceae</taxon>
        <taxon>Neomoorella</taxon>
    </lineage>
</organism>
<dbReference type="Proteomes" id="UP000182743">
    <property type="component" value="Unassembled WGS sequence"/>
</dbReference>
<dbReference type="AlphaFoldDB" id="A0A1J5JG05"/>
<proteinExistence type="predicted"/>
<comment type="caution">
    <text evidence="2">The sequence shown here is derived from an EMBL/GenBank/DDBJ whole genome shotgun (WGS) entry which is preliminary data.</text>
</comment>
<protein>
    <submittedName>
        <fullName evidence="2">Uncharacterized protein</fullName>
    </submittedName>
</protein>
<keyword evidence="1" id="KW-0812">Transmembrane</keyword>